<dbReference type="EMBL" id="JOJR01001206">
    <property type="protein sequence ID" value="RCN31837.1"/>
    <property type="molecule type" value="Genomic_DNA"/>
</dbReference>
<feature type="compositionally biased region" description="Basic residues" evidence="1">
    <location>
        <begin position="82"/>
        <end position="93"/>
    </location>
</feature>
<sequence>MKPGAFSDVFGDQASSAKSEAMLSPTPVVAQRENGLTSQEGAEISRTSTVEPTRSSAENLQASDIFYNVVPTTTLAQEKKIGSMRKKTRKKTKTVTTNVPKRTKKKKPRKGKQVTRTTEENEDFVTDEFSMVLRFGVPFVLAVLLFTQLHLLYLLRWLKSNYVLIPRSEVEEEEPDFIDDHEVLTDAATSSSKERTDILALAGIRSGVGYSSAISPLTGTSPNVP</sequence>
<dbReference type="AlphaFoldDB" id="A0A368FNS1"/>
<reference evidence="3 4" key="1">
    <citation type="submission" date="2014-10" db="EMBL/GenBank/DDBJ databases">
        <title>Draft genome of the hookworm Ancylostoma caninum.</title>
        <authorList>
            <person name="Mitreva M."/>
        </authorList>
    </citation>
    <scope>NUCLEOTIDE SEQUENCE [LARGE SCALE GENOMIC DNA]</scope>
    <source>
        <strain evidence="3 4">Baltimore</strain>
    </source>
</reference>
<feature type="region of interest" description="Disordered" evidence="1">
    <location>
        <begin position="81"/>
        <end position="119"/>
    </location>
</feature>
<dbReference type="OrthoDB" id="5902169at2759"/>
<keyword evidence="4" id="KW-1185">Reference proteome</keyword>
<protein>
    <submittedName>
        <fullName evidence="3">Uncharacterized protein</fullName>
    </submittedName>
</protein>
<evidence type="ECO:0000256" key="2">
    <source>
        <dbReference type="SAM" id="Phobius"/>
    </source>
</evidence>
<keyword evidence="2" id="KW-1133">Transmembrane helix</keyword>
<evidence type="ECO:0000313" key="3">
    <source>
        <dbReference type="EMBL" id="RCN31837.1"/>
    </source>
</evidence>
<name>A0A368FNS1_ANCCA</name>
<dbReference type="Proteomes" id="UP000252519">
    <property type="component" value="Unassembled WGS sequence"/>
</dbReference>
<evidence type="ECO:0000256" key="1">
    <source>
        <dbReference type="SAM" id="MobiDB-lite"/>
    </source>
</evidence>
<feature type="compositionally biased region" description="Basic residues" evidence="1">
    <location>
        <begin position="101"/>
        <end position="113"/>
    </location>
</feature>
<feature type="transmembrane region" description="Helical" evidence="2">
    <location>
        <begin position="135"/>
        <end position="155"/>
    </location>
</feature>
<comment type="caution">
    <text evidence="3">The sequence shown here is derived from an EMBL/GenBank/DDBJ whole genome shotgun (WGS) entry which is preliminary data.</text>
</comment>
<accession>A0A368FNS1</accession>
<keyword evidence="2" id="KW-0812">Transmembrane</keyword>
<feature type="region of interest" description="Disordered" evidence="1">
    <location>
        <begin position="1"/>
        <end position="56"/>
    </location>
</feature>
<keyword evidence="2" id="KW-0472">Membrane</keyword>
<evidence type="ECO:0000313" key="4">
    <source>
        <dbReference type="Proteomes" id="UP000252519"/>
    </source>
</evidence>
<organism evidence="3 4">
    <name type="scientific">Ancylostoma caninum</name>
    <name type="common">Dog hookworm</name>
    <dbReference type="NCBI Taxonomy" id="29170"/>
    <lineage>
        <taxon>Eukaryota</taxon>
        <taxon>Metazoa</taxon>
        <taxon>Ecdysozoa</taxon>
        <taxon>Nematoda</taxon>
        <taxon>Chromadorea</taxon>
        <taxon>Rhabditida</taxon>
        <taxon>Rhabditina</taxon>
        <taxon>Rhabditomorpha</taxon>
        <taxon>Strongyloidea</taxon>
        <taxon>Ancylostomatidae</taxon>
        <taxon>Ancylostomatinae</taxon>
        <taxon>Ancylostoma</taxon>
    </lineage>
</organism>
<proteinExistence type="predicted"/>
<feature type="compositionally biased region" description="Polar residues" evidence="1">
    <location>
        <begin position="34"/>
        <end position="56"/>
    </location>
</feature>
<gene>
    <name evidence="3" type="ORF">ANCCAN_22370</name>
</gene>